<evidence type="ECO:0000313" key="10">
    <source>
        <dbReference type="Proteomes" id="UP000008810"/>
    </source>
</evidence>
<evidence type="ECO:0000256" key="4">
    <source>
        <dbReference type="ARBA" id="ARBA00023163"/>
    </source>
</evidence>
<comment type="subcellular location">
    <subcellularLocation>
        <location evidence="1">Nucleus</location>
    </subcellularLocation>
</comment>
<organism evidence="8">
    <name type="scientific">Brachypodium distachyon</name>
    <name type="common">Purple false brome</name>
    <name type="synonym">Trachynia distachya</name>
    <dbReference type="NCBI Taxonomy" id="15368"/>
    <lineage>
        <taxon>Eukaryota</taxon>
        <taxon>Viridiplantae</taxon>
        <taxon>Streptophyta</taxon>
        <taxon>Embryophyta</taxon>
        <taxon>Tracheophyta</taxon>
        <taxon>Spermatophyta</taxon>
        <taxon>Magnoliopsida</taxon>
        <taxon>Liliopsida</taxon>
        <taxon>Poales</taxon>
        <taxon>Poaceae</taxon>
        <taxon>BOP clade</taxon>
        <taxon>Pooideae</taxon>
        <taxon>Stipodae</taxon>
        <taxon>Brachypodieae</taxon>
        <taxon>Brachypodium</taxon>
    </lineage>
</organism>
<proteinExistence type="predicted"/>
<keyword evidence="3" id="KW-0238">DNA-binding</keyword>
<feature type="domain" description="NAC" evidence="7">
    <location>
        <begin position="1"/>
        <end position="152"/>
    </location>
</feature>
<gene>
    <name evidence="9" type="primary">LOC104581931</name>
    <name evidence="8" type="ORF">BRADI_1g01801v3</name>
</gene>
<reference evidence="8 9" key="1">
    <citation type="journal article" date="2010" name="Nature">
        <title>Genome sequencing and analysis of the model grass Brachypodium distachyon.</title>
        <authorList>
            <consortium name="International Brachypodium Initiative"/>
        </authorList>
    </citation>
    <scope>NUCLEOTIDE SEQUENCE [LARGE SCALE GENOMIC DNA]</scope>
    <source>
        <strain evidence="8 9">Bd21</strain>
    </source>
</reference>
<dbReference type="OrthoDB" id="675031at2759"/>
<dbReference type="STRING" id="15368.A0A0Q3GNX3"/>
<dbReference type="KEGG" id="bdi:104581931"/>
<dbReference type="AlphaFoldDB" id="A0A0Q3GNX3"/>
<name>A0A0Q3GNX3_BRADI</name>
<feature type="compositionally biased region" description="Basic and acidic residues" evidence="6">
    <location>
        <begin position="92"/>
        <end position="102"/>
    </location>
</feature>
<evidence type="ECO:0000256" key="5">
    <source>
        <dbReference type="ARBA" id="ARBA00023242"/>
    </source>
</evidence>
<feature type="region of interest" description="Disordered" evidence="6">
    <location>
        <begin position="211"/>
        <end position="242"/>
    </location>
</feature>
<evidence type="ECO:0000259" key="7">
    <source>
        <dbReference type="PROSITE" id="PS51005"/>
    </source>
</evidence>
<evidence type="ECO:0000313" key="9">
    <source>
        <dbReference type="EnsemblPlants" id="KQK12133"/>
    </source>
</evidence>
<dbReference type="PANTHER" id="PTHR31719">
    <property type="entry name" value="NAC TRANSCRIPTION FACTOR 56"/>
    <property type="match status" value="1"/>
</dbReference>
<evidence type="ECO:0000256" key="3">
    <source>
        <dbReference type="ARBA" id="ARBA00023125"/>
    </source>
</evidence>
<dbReference type="GO" id="GO:0003677">
    <property type="term" value="F:DNA binding"/>
    <property type="evidence" value="ECO:0007669"/>
    <property type="project" value="UniProtKB-KW"/>
</dbReference>
<keyword evidence="2" id="KW-0805">Transcription regulation</keyword>
<reference evidence="8" key="2">
    <citation type="submission" date="2017-06" db="EMBL/GenBank/DDBJ databases">
        <title>WGS assembly of Brachypodium distachyon.</title>
        <authorList>
            <consortium name="The International Brachypodium Initiative"/>
            <person name="Lucas S."/>
            <person name="Harmon-Smith M."/>
            <person name="Lail K."/>
            <person name="Tice H."/>
            <person name="Grimwood J."/>
            <person name="Bruce D."/>
            <person name="Barry K."/>
            <person name="Shu S."/>
            <person name="Lindquist E."/>
            <person name="Wang M."/>
            <person name="Pitluck S."/>
            <person name="Vogel J.P."/>
            <person name="Garvin D.F."/>
            <person name="Mockler T.C."/>
            <person name="Schmutz J."/>
            <person name="Rokhsar D."/>
            <person name="Bevan M.W."/>
        </authorList>
    </citation>
    <scope>NUCLEOTIDE SEQUENCE</scope>
    <source>
        <strain evidence="8">Bd21</strain>
    </source>
</reference>
<evidence type="ECO:0000256" key="1">
    <source>
        <dbReference type="ARBA" id="ARBA00004123"/>
    </source>
</evidence>
<keyword evidence="4" id="KW-0804">Transcription</keyword>
<dbReference type="InterPro" id="IPR036093">
    <property type="entry name" value="NAC_dom_sf"/>
</dbReference>
<dbReference type="PANTHER" id="PTHR31719:SF179">
    <property type="entry name" value="OS08G0148400 PROTEIN"/>
    <property type="match status" value="1"/>
</dbReference>
<dbReference type="RefSeq" id="XP_010229408.1">
    <property type="nucleotide sequence ID" value="XM_010231106.1"/>
</dbReference>
<sequence length="259" mass="28576">MAAGVVFTPSDHDLVVHFLRPRIAGADVFGRGRFFHDADVYSAAPADLVHGRDHAPGTNKLDSKGMDRSTWYFFSPAQRLQTKSGRVGGRRQGGEKPVLDSDGRRVGYMRKLSFLIKKTMPGEPMTRVGWCMTEYEIDGDEDRLVLCKVYRSRSRSKNTETASMVAGSKKRKAADDDELYALGVYAGAADAANQHKNVCRRQEMPPRIQEIETMGGAEQVRNPSERAEEDDGRAGGGRGCDEDDGRFECKLEELLGGGV</sequence>
<dbReference type="Gramene" id="KQK12133">
    <property type="protein sequence ID" value="KQK12133"/>
    <property type="gene ID" value="BRADI_1g01801v3"/>
</dbReference>
<dbReference type="GO" id="GO:0006355">
    <property type="term" value="P:regulation of DNA-templated transcription"/>
    <property type="evidence" value="ECO:0007669"/>
    <property type="project" value="InterPro"/>
</dbReference>
<feature type="region of interest" description="Disordered" evidence="6">
    <location>
        <begin position="83"/>
        <end position="102"/>
    </location>
</feature>
<evidence type="ECO:0000256" key="2">
    <source>
        <dbReference type="ARBA" id="ARBA00023015"/>
    </source>
</evidence>
<dbReference type="InterPro" id="IPR003441">
    <property type="entry name" value="NAC-dom"/>
</dbReference>
<keyword evidence="10" id="KW-1185">Reference proteome</keyword>
<dbReference type="EMBL" id="CM000880">
    <property type="protein sequence ID" value="KQK12133.1"/>
    <property type="molecule type" value="Genomic_DNA"/>
</dbReference>
<evidence type="ECO:0000256" key="6">
    <source>
        <dbReference type="SAM" id="MobiDB-lite"/>
    </source>
</evidence>
<dbReference type="Pfam" id="PF02365">
    <property type="entry name" value="NAM"/>
    <property type="match status" value="1"/>
</dbReference>
<dbReference type="Proteomes" id="UP000008810">
    <property type="component" value="Chromosome 1"/>
</dbReference>
<dbReference type="GO" id="GO:0005634">
    <property type="term" value="C:nucleus"/>
    <property type="evidence" value="ECO:0007669"/>
    <property type="project" value="UniProtKB-SubCell"/>
</dbReference>
<protein>
    <recommendedName>
        <fullName evidence="7">NAC domain-containing protein</fullName>
    </recommendedName>
</protein>
<dbReference type="EnsemblPlants" id="KQK12133">
    <property type="protein sequence ID" value="KQK12133"/>
    <property type="gene ID" value="BRADI_1g01801v3"/>
</dbReference>
<keyword evidence="5" id="KW-0539">Nucleus</keyword>
<reference evidence="9" key="3">
    <citation type="submission" date="2018-08" db="UniProtKB">
        <authorList>
            <consortium name="EnsemblPlants"/>
        </authorList>
    </citation>
    <scope>IDENTIFICATION</scope>
    <source>
        <strain evidence="9">cv. Bd21</strain>
    </source>
</reference>
<accession>A0A0Q3GNX3</accession>
<dbReference type="Gene3D" id="2.170.150.80">
    <property type="entry name" value="NAC domain"/>
    <property type="match status" value="1"/>
</dbReference>
<dbReference type="GeneID" id="104581931"/>
<dbReference type="PROSITE" id="PS51005">
    <property type="entry name" value="NAC"/>
    <property type="match status" value="1"/>
</dbReference>
<dbReference type="SUPFAM" id="SSF101941">
    <property type="entry name" value="NAC domain"/>
    <property type="match status" value="1"/>
</dbReference>
<evidence type="ECO:0000313" key="8">
    <source>
        <dbReference type="EMBL" id="KQK12133.1"/>
    </source>
</evidence>